<dbReference type="Pfam" id="PF00462">
    <property type="entry name" value="Glutaredoxin"/>
    <property type="match status" value="1"/>
</dbReference>
<evidence type="ECO:0000256" key="1">
    <source>
        <dbReference type="SAM" id="Phobius"/>
    </source>
</evidence>
<gene>
    <name evidence="3" type="ORF">HELGO_WM13766</name>
</gene>
<dbReference type="InterPro" id="IPR002109">
    <property type="entry name" value="Glutaredoxin"/>
</dbReference>
<dbReference type="AlphaFoldDB" id="A0A6S6SWN1"/>
<feature type="transmembrane region" description="Helical" evidence="1">
    <location>
        <begin position="114"/>
        <end position="131"/>
    </location>
</feature>
<feature type="transmembrane region" description="Helical" evidence="1">
    <location>
        <begin position="59"/>
        <end position="80"/>
    </location>
</feature>
<reference evidence="3" key="1">
    <citation type="submission" date="2020-01" db="EMBL/GenBank/DDBJ databases">
        <authorList>
            <person name="Meier V. D."/>
            <person name="Meier V D."/>
        </authorList>
    </citation>
    <scope>NUCLEOTIDE SEQUENCE</scope>
    <source>
        <strain evidence="3">HLG_WM_MAG_05</strain>
    </source>
</reference>
<proteinExistence type="predicted"/>
<dbReference type="InterPro" id="IPR038354">
    <property type="entry name" value="VKOR_sf"/>
</dbReference>
<dbReference type="Gene3D" id="1.20.1440.130">
    <property type="entry name" value="VKOR domain"/>
    <property type="match status" value="1"/>
</dbReference>
<keyword evidence="1" id="KW-0472">Membrane</keyword>
<feature type="domain" description="Glutaredoxin" evidence="2">
    <location>
        <begin position="172"/>
        <end position="203"/>
    </location>
</feature>
<evidence type="ECO:0000259" key="2">
    <source>
        <dbReference type="Pfam" id="PF00462"/>
    </source>
</evidence>
<feature type="transmembrane region" description="Helical" evidence="1">
    <location>
        <begin position="87"/>
        <end position="108"/>
    </location>
</feature>
<dbReference type="SUPFAM" id="SSF52833">
    <property type="entry name" value="Thioredoxin-like"/>
    <property type="match status" value="1"/>
</dbReference>
<dbReference type="InterPro" id="IPR036249">
    <property type="entry name" value="Thioredoxin-like_sf"/>
</dbReference>
<dbReference type="Gene3D" id="3.40.30.10">
    <property type="entry name" value="Glutaredoxin"/>
    <property type="match status" value="1"/>
</dbReference>
<dbReference type="EMBL" id="CACVAU010000030">
    <property type="protein sequence ID" value="CAA6809144.1"/>
    <property type="molecule type" value="Genomic_DNA"/>
</dbReference>
<protein>
    <recommendedName>
        <fullName evidence="2">Glutaredoxin domain-containing protein</fullName>
    </recommendedName>
</protein>
<keyword evidence="1" id="KW-1133">Transmembrane helix</keyword>
<keyword evidence="1" id="KW-0812">Transmembrane</keyword>
<accession>A0A6S6SWN1</accession>
<feature type="transmembrane region" description="Helical" evidence="1">
    <location>
        <begin position="136"/>
        <end position="156"/>
    </location>
</feature>
<organism evidence="3">
    <name type="scientific">uncultured Sulfurovum sp</name>
    <dbReference type="NCBI Taxonomy" id="269237"/>
    <lineage>
        <taxon>Bacteria</taxon>
        <taxon>Pseudomonadati</taxon>
        <taxon>Campylobacterota</taxon>
        <taxon>Epsilonproteobacteria</taxon>
        <taxon>Campylobacterales</taxon>
        <taxon>Sulfurovaceae</taxon>
        <taxon>Sulfurovum</taxon>
        <taxon>environmental samples</taxon>
    </lineage>
</organism>
<evidence type="ECO:0000313" key="3">
    <source>
        <dbReference type="EMBL" id="CAA6809144.1"/>
    </source>
</evidence>
<sequence length="286" mass="32026">MQGTLLKKLGFIIAPLLFLLYVAGETYLKLNNSSICTSAKSSEPTGCELAGALLNFDAIYLNYLGIFAAFSIFVLGLLSYKKIIPEIIFFIVLISSLFFETILLGYQYFASPEMCLFCMGIYTFLITILLLSSRKYFFMILPAIVALLMALSFLAIPKAQSFLQKDGTYLLQSESCPHCKKVKEYMNQNNIEFTKINIEQIEAQHFATFLNFKSIPILITKEGKNVSIINGDKNIIESYETISTEITIEESVSINTSFNVVEEEGCGFANLNTITTVEESDCDSKK</sequence>
<name>A0A6S6SWN1_9BACT</name>